<proteinExistence type="predicted"/>
<evidence type="ECO:0000313" key="2">
    <source>
        <dbReference type="Proteomes" id="UP000259026"/>
    </source>
</evidence>
<dbReference type="EMBL" id="MH588545">
    <property type="protein sequence ID" value="AXQ68642.1"/>
    <property type="molecule type" value="Genomic_DNA"/>
</dbReference>
<reference evidence="1" key="1">
    <citation type="submission" date="2018-07" db="EMBL/GenBank/DDBJ databases">
        <authorList>
            <person name="Quirk P.G."/>
            <person name="Krulwich T.A."/>
        </authorList>
    </citation>
    <scope>NUCLEOTIDE SEQUENCE</scope>
</reference>
<reference evidence="1" key="2">
    <citation type="submission" date="2018-09" db="EMBL/GenBank/DDBJ databases">
        <title>Giant CbK-like Caulobacter bacteriophages have genetically divergent genomes.</title>
        <authorList>
            <person name="Wilson K."/>
            <person name="Ely B."/>
        </authorList>
    </citation>
    <scope>NUCLEOTIDE SEQUENCE [LARGE SCALE GENOMIC DNA]</scope>
</reference>
<evidence type="ECO:0000313" key="1">
    <source>
        <dbReference type="EMBL" id="AXQ68642.1"/>
    </source>
</evidence>
<organism evidence="1 2">
    <name type="scientific">Caulobacter phage CcrPW</name>
    <dbReference type="NCBI Taxonomy" id="2283271"/>
    <lineage>
        <taxon>Viruses</taxon>
        <taxon>Duplodnaviria</taxon>
        <taxon>Heunggongvirae</taxon>
        <taxon>Uroviricota</taxon>
        <taxon>Caudoviricetes</taxon>
        <taxon>Jeanschmidtviridae</taxon>
        <taxon>Colossusvirus</taxon>
        <taxon>Colossusvirus PW</taxon>
    </lineage>
</organism>
<gene>
    <name evidence="1" type="ORF">CcrPW_gp103</name>
</gene>
<keyword evidence="2" id="KW-1185">Reference proteome</keyword>
<dbReference type="Proteomes" id="UP000259026">
    <property type="component" value="Segment"/>
</dbReference>
<sequence length="65" mass="7145">MAHNIQRSKRMLTLSNAALLQIIAGKTLASAAARFELKRRGYEAVLTKKGGWHLAPITPHNEPVP</sequence>
<name>A0A385ECQ8_9CAUD</name>
<protein>
    <submittedName>
        <fullName evidence="1">Uncharacterized protein</fullName>
    </submittedName>
</protein>
<accession>A0A385ECQ8</accession>